<dbReference type="VEuPathDB" id="FungiDB:GMDG_01758"/>
<dbReference type="GeneID" id="36287355"/>
<feature type="compositionally biased region" description="Low complexity" evidence="1">
    <location>
        <begin position="96"/>
        <end position="120"/>
    </location>
</feature>
<proteinExistence type="predicted"/>
<reference evidence="2" key="1">
    <citation type="submission" date="2016-03" db="EMBL/GenBank/DDBJ databases">
        <title>Updated assembly of Pseudogymnoascus destructans, the fungus causing white-nose syndrome of bats.</title>
        <authorList>
            <person name="Palmer J.M."/>
            <person name="Drees K.P."/>
            <person name="Foster J.T."/>
            <person name="Lindner D.L."/>
        </authorList>
    </citation>
    <scope>NUCLEOTIDE SEQUENCE [LARGE SCALE GENOMIC DNA]</scope>
    <source>
        <strain evidence="2">20631-21</strain>
    </source>
</reference>
<gene>
    <name evidence="2" type="ORF">VC83_04282</name>
</gene>
<evidence type="ECO:0000256" key="1">
    <source>
        <dbReference type="SAM" id="MobiDB-lite"/>
    </source>
</evidence>
<dbReference type="EMBL" id="KV441394">
    <property type="protein sequence ID" value="OAF59263.1"/>
    <property type="molecule type" value="Genomic_DNA"/>
</dbReference>
<sequence length="229" mass="23709">MATTTTPTTEASGLKAIKDLATVAPANTLTTTMTEAGAAPTATDEAASESTVLTPTSAATDTTSTAPTETPTSDEPSVPPKPPMTTPTSPPPDPVSSPVRPSTAPELAARPSPATPARPAAAVRSLLRPIVLDSPTQGQQMALQLLHSGLLEEPRHSHTLAGLITLPDAQHLEFRALDSNDPPNLLTMQNLEAAVGYTVGELVQPQCSSCAAGYGHFSECIRVGGIFWW</sequence>
<dbReference type="OrthoDB" id="4365346at2759"/>
<organism evidence="2">
    <name type="scientific">Pseudogymnoascus destructans</name>
    <dbReference type="NCBI Taxonomy" id="655981"/>
    <lineage>
        <taxon>Eukaryota</taxon>
        <taxon>Fungi</taxon>
        <taxon>Dikarya</taxon>
        <taxon>Ascomycota</taxon>
        <taxon>Pezizomycotina</taxon>
        <taxon>Leotiomycetes</taxon>
        <taxon>Thelebolales</taxon>
        <taxon>Thelebolaceae</taxon>
        <taxon>Pseudogymnoascus</taxon>
    </lineage>
</organism>
<accession>A0A177ADJ7</accession>
<dbReference type="AlphaFoldDB" id="A0A177ADJ7"/>
<dbReference type="Pfam" id="PF12511">
    <property type="entry name" value="DUF3716"/>
    <property type="match status" value="1"/>
</dbReference>
<feature type="compositionally biased region" description="Pro residues" evidence="1">
    <location>
        <begin position="77"/>
        <end position="95"/>
    </location>
</feature>
<dbReference type="RefSeq" id="XP_024324547.1">
    <property type="nucleotide sequence ID" value="XM_024467917.1"/>
</dbReference>
<dbReference type="InterPro" id="IPR022190">
    <property type="entry name" value="DUF3716"/>
</dbReference>
<evidence type="ECO:0000313" key="2">
    <source>
        <dbReference type="EMBL" id="OAF59263.1"/>
    </source>
</evidence>
<dbReference type="Proteomes" id="UP000077154">
    <property type="component" value="Unassembled WGS sequence"/>
</dbReference>
<feature type="compositionally biased region" description="Low complexity" evidence="1">
    <location>
        <begin position="34"/>
        <end position="76"/>
    </location>
</feature>
<feature type="region of interest" description="Disordered" evidence="1">
    <location>
        <begin position="31"/>
        <end position="120"/>
    </location>
</feature>
<name>A0A177ADJ7_9PEZI</name>
<protein>
    <submittedName>
        <fullName evidence="2">Uncharacterized protein</fullName>
    </submittedName>
</protein>